<keyword evidence="2" id="KW-1185">Reference proteome</keyword>
<dbReference type="Proteomes" id="UP001163324">
    <property type="component" value="Chromosome 3"/>
</dbReference>
<comment type="caution">
    <text evidence="1">The sequence shown here is derived from an EMBL/GenBank/DDBJ whole genome shotgun (WGS) entry which is preliminary data.</text>
</comment>
<evidence type="ECO:0000313" key="1">
    <source>
        <dbReference type="EMBL" id="KAI9902176.1"/>
    </source>
</evidence>
<sequence length="599" mass="67371">MTNWWLKSRVDATVTRQFVTNHLSAEDAPKLDHQIYPFQGAASPRRCYWECIETRAKRLFLILFDIGATNQVFRLLDEGWDDGQLPLSTEAIARLRLVHPKDNHIERKFEVQQRQYAIKLIERGEHHNYDDSDIVPVESADRSTHLPTRSHLVEKVKLPNAPGQVFNRRKYPLGNLPGLVPVQEFLELVVAVSLVDNEHIVSYWGSYTHQGFGYILLTPVSDFNLKSFLSNAPSSFKSLPKKERRETVINWILCLVDTVCFLHSQDRAHFHIKPSAILFTHRNHLVLADPTGLTPEVSNAHEKTTFDREWYDYAAPEQGIQRHGIGNPLTTKAIVASLSVSPDQVAPNCDPATASHAMYIQQSNQQGDIFSLGCIILELLSFLVKRSSSKFANYRSIKHKTGGRGGAVLDTSFHRHLGQVENWMSELAKEASKKISATDGGNVFRGFAPMLHVVAEMLATHPWERPFAYEVQERIYSIVVGHCGVEDPHCAHHSTSDLSNQLEQTHIQGVSPHAQFTFNRPQMQDMPPQDMNLPPLLHQRTNSSSGVSQFSRDSSITTGSSEHSAEITHPGARFIPGLAEFRRQPPDGQRTLYAAAPSG</sequence>
<protein>
    <submittedName>
        <fullName evidence="1">Uncharacterized protein</fullName>
    </submittedName>
</protein>
<dbReference type="EMBL" id="CM047942">
    <property type="protein sequence ID" value="KAI9902176.1"/>
    <property type="molecule type" value="Genomic_DNA"/>
</dbReference>
<organism evidence="1 2">
    <name type="scientific">Trichothecium roseum</name>
    <dbReference type="NCBI Taxonomy" id="47278"/>
    <lineage>
        <taxon>Eukaryota</taxon>
        <taxon>Fungi</taxon>
        <taxon>Dikarya</taxon>
        <taxon>Ascomycota</taxon>
        <taxon>Pezizomycotina</taxon>
        <taxon>Sordariomycetes</taxon>
        <taxon>Hypocreomycetidae</taxon>
        <taxon>Hypocreales</taxon>
        <taxon>Hypocreales incertae sedis</taxon>
        <taxon>Trichothecium</taxon>
    </lineage>
</organism>
<evidence type="ECO:0000313" key="2">
    <source>
        <dbReference type="Proteomes" id="UP001163324"/>
    </source>
</evidence>
<gene>
    <name evidence="1" type="ORF">N3K66_003993</name>
</gene>
<reference evidence="1" key="1">
    <citation type="submission" date="2022-10" db="EMBL/GenBank/DDBJ databases">
        <title>Complete Genome of Trichothecium roseum strain YXFP-22015, a Plant Pathogen Isolated from Citrus.</title>
        <authorList>
            <person name="Wang Y."/>
            <person name="Zhu L."/>
        </authorList>
    </citation>
    <scope>NUCLEOTIDE SEQUENCE</scope>
    <source>
        <strain evidence="1">YXFP-22015</strain>
    </source>
</reference>
<name>A0ACC0V707_9HYPO</name>
<accession>A0ACC0V707</accession>
<proteinExistence type="predicted"/>